<comment type="caution">
    <text evidence="1">The sequence shown here is derived from an EMBL/GenBank/DDBJ whole genome shotgun (WGS) entry which is preliminary data.</text>
</comment>
<gene>
    <name evidence="1" type="ORF">DVH24_025794</name>
</gene>
<keyword evidence="2" id="KW-1185">Reference proteome</keyword>
<evidence type="ECO:0000313" key="2">
    <source>
        <dbReference type="Proteomes" id="UP000290289"/>
    </source>
</evidence>
<organism evidence="1 2">
    <name type="scientific">Malus domestica</name>
    <name type="common">Apple</name>
    <name type="synonym">Pyrus malus</name>
    <dbReference type="NCBI Taxonomy" id="3750"/>
    <lineage>
        <taxon>Eukaryota</taxon>
        <taxon>Viridiplantae</taxon>
        <taxon>Streptophyta</taxon>
        <taxon>Embryophyta</taxon>
        <taxon>Tracheophyta</taxon>
        <taxon>Spermatophyta</taxon>
        <taxon>Magnoliopsida</taxon>
        <taxon>eudicotyledons</taxon>
        <taxon>Gunneridae</taxon>
        <taxon>Pentapetalae</taxon>
        <taxon>rosids</taxon>
        <taxon>fabids</taxon>
        <taxon>Rosales</taxon>
        <taxon>Rosaceae</taxon>
        <taxon>Amygdaloideae</taxon>
        <taxon>Maleae</taxon>
        <taxon>Malus</taxon>
    </lineage>
</organism>
<accession>A0A498KG73</accession>
<sequence>MHKTFWLNGANDGRCINWLKWDALCAPKGGGGFGIKNMYAFNLALSVKQDWRLIYEPDSLVARVLKAKYHLKCRFLRCKLIATLHMLGRAFVLLEVRLLRVRGGS</sequence>
<evidence type="ECO:0000313" key="1">
    <source>
        <dbReference type="EMBL" id="RXI06658.1"/>
    </source>
</evidence>
<reference evidence="1 2" key="1">
    <citation type="submission" date="2018-10" db="EMBL/GenBank/DDBJ databases">
        <title>A high-quality apple genome assembly.</title>
        <authorList>
            <person name="Hu J."/>
        </authorList>
    </citation>
    <scope>NUCLEOTIDE SEQUENCE [LARGE SCALE GENOMIC DNA]</scope>
    <source>
        <strain evidence="2">cv. HFTH1</strain>
        <tissue evidence="1">Young leaf</tissue>
    </source>
</reference>
<dbReference type="Proteomes" id="UP000290289">
    <property type="component" value="Chromosome 2"/>
</dbReference>
<protein>
    <recommendedName>
        <fullName evidence="3">Reverse transcriptase zinc-binding domain-containing protein</fullName>
    </recommendedName>
</protein>
<name>A0A498KG73_MALDO</name>
<proteinExistence type="predicted"/>
<dbReference type="AlphaFoldDB" id="A0A498KG73"/>
<evidence type="ECO:0008006" key="3">
    <source>
        <dbReference type="Google" id="ProtNLM"/>
    </source>
</evidence>
<dbReference type="STRING" id="3750.A0A498KG73"/>
<dbReference type="EMBL" id="RDQH01000328">
    <property type="protein sequence ID" value="RXI06658.1"/>
    <property type="molecule type" value="Genomic_DNA"/>
</dbReference>